<feature type="transmembrane region" description="Helical" evidence="9">
    <location>
        <begin position="175"/>
        <end position="193"/>
    </location>
</feature>
<evidence type="ECO:0000313" key="11">
    <source>
        <dbReference type="EMBL" id="PRM87193.1"/>
    </source>
</evidence>
<sequence>MKLIKELFKVYILFVTLFFTGRVFFYILYFDRLDDISISESLLSFVYGLRMDTIVISIILVIPTILLTISPKFSSKYISKYISKFLKFYILAFICIALFIESASFPFFAEYDLRPNYLFIEYLEYPQEVTSLLFKDYKLEFIFASILIFIASKFYLNSNFIRFENIFEQNYISRFLLLLPILLVLFLGIRSSFGHRPVNISDALYSTNRVINEITKNSLHSLGYAYYSNKKSETDISKYGKMNIDDAYKYASKAIGVDFKDKNRPFYREVKTHLEKKEQKNLVIFIQESMGAQFTGFAGNQNLTPNLDKLASENISFTNLFSNGTRSVRGLAALSSGTLPIAGNEVIKRNKSQNDYFTIASLLKPYGYKSSFIYGGEARFDNMRGWYLGNGFDEVIEEKDYKNPIFKSTWGVSDEDLVIKANEMFKDYSKNGENFVSVMFSSSNHMPFELPLGKIEFEKDIPQNSVENAIKYADFAIGKFFELAKKEDYYKNTVFVVVADHNVRVYGNEIVPIDMFQIPAVIISSDIGKKVVNTLSSQPDVLATALDLIGIDLSYQILGNSIFKDDKQNINLMLFDETYAYRKNDTVVILIPDMPIKTYTYKDKKLIEIPHNEEQEKEALALIYVLDDMYQNKSYK</sequence>
<feature type="binding site" evidence="8">
    <location>
        <position position="288"/>
    </location>
    <ligand>
        <name>Mn(2+)</name>
        <dbReference type="ChEBI" id="CHEBI:29035"/>
    </ligand>
</feature>
<accession>A0A2S9SKV4</accession>
<dbReference type="EMBL" id="NXGJ01000012">
    <property type="protein sequence ID" value="PRM87193.1"/>
    <property type="molecule type" value="Genomic_DNA"/>
</dbReference>
<keyword evidence="7" id="KW-0479">Metal-binding</keyword>
<protein>
    <submittedName>
        <fullName evidence="11">Sulfatase</fullName>
    </submittedName>
</protein>
<dbReference type="GO" id="GO:0005886">
    <property type="term" value="C:plasma membrane"/>
    <property type="evidence" value="ECO:0007669"/>
    <property type="project" value="UniProtKB-SubCell"/>
</dbReference>
<dbReference type="InterPro" id="IPR012160">
    <property type="entry name" value="LtaS-like"/>
</dbReference>
<keyword evidence="5 9" id="KW-0472">Membrane</keyword>
<feature type="domain" description="Sulfatase N-terminal" evidence="10">
    <location>
        <begin position="280"/>
        <end position="551"/>
    </location>
</feature>
<evidence type="ECO:0000256" key="7">
    <source>
        <dbReference type="PIRSR" id="PIRSR005091-2"/>
    </source>
</evidence>
<comment type="caution">
    <text evidence="11">The sequence shown here is derived from an EMBL/GenBank/DDBJ whole genome shotgun (WGS) entry which is preliminary data.</text>
</comment>
<dbReference type="CDD" id="cd16015">
    <property type="entry name" value="LTA_synthase"/>
    <property type="match status" value="1"/>
</dbReference>
<dbReference type="PANTHER" id="PTHR47371:SF3">
    <property type="entry name" value="PHOSPHOGLYCEROL TRANSFERASE I"/>
    <property type="match status" value="1"/>
</dbReference>
<dbReference type="PANTHER" id="PTHR47371">
    <property type="entry name" value="LIPOTEICHOIC ACID SYNTHASE"/>
    <property type="match status" value="1"/>
</dbReference>
<dbReference type="InterPro" id="IPR050448">
    <property type="entry name" value="OpgB/LTA_synthase_biosynth"/>
</dbReference>
<evidence type="ECO:0000256" key="8">
    <source>
        <dbReference type="PIRSR" id="PIRSR005091-3"/>
    </source>
</evidence>
<dbReference type="InterPro" id="IPR017850">
    <property type="entry name" value="Alkaline_phosphatase_core_sf"/>
</dbReference>
<keyword evidence="7" id="KW-0464">Manganese</keyword>
<keyword evidence="3 9" id="KW-0812">Transmembrane</keyword>
<evidence type="ECO:0000313" key="12">
    <source>
        <dbReference type="Proteomes" id="UP000239065"/>
    </source>
</evidence>
<proteinExistence type="predicted"/>
<name>A0A2S9SKV4_9BACT</name>
<evidence type="ECO:0000256" key="4">
    <source>
        <dbReference type="ARBA" id="ARBA00022989"/>
    </source>
</evidence>
<reference evidence="11 12" key="1">
    <citation type="submission" date="2017-09" db="EMBL/GenBank/DDBJ databases">
        <title>Reassesment of A. cryaerophilus.</title>
        <authorList>
            <person name="Perez-Cataluna A."/>
            <person name="Collado L."/>
            <person name="Salgado O."/>
            <person name="Lefinanco V."/>
            <person name="Figueras M.J."/>
        </authorList>
    </citation>
    <scope>NUCLEOTIDE SEQUENCE [LARGE SCALE GENOMIC DNA]</scope>
    <source>
        <strain evidence="11 12">LMG 9861</strain>
    </source>
</reference>
<dbReference type="InterPro" id="IPR000917">
    <property type="entry name" value="Sulfatase_N"/>
</dbReference>
<dbReference type="SUPFAM" id="SSF53649">
    <property type="entry name" value="Alkaline phosphatase-like"/>
    <property type="match status" value="1"/>
</dbReference>
<evidence type="ECO:0000256" key="5">
    <source>
        <dbReference type="ARBA" id="ARBA00023136"/>
    </source>
</evidence>
<dbReference type="AlphaFoldDB" id="A0A2S9SKV4"/>
<dbReference type="RefSeq" id="WP_105909596.1">
    <property type="nucleotide sequence ID" value="NZ_NXGJ01000012.1"/>
</dbReference>
<keyword evidence="4 9" id="KW-1133">Transmembrane helix</keyword>
<evidence type="ECO:0000256" key="1">
    <source>
        <dbReference type="ARBA" id="ARBA00004651"/>
    </source>
</evidence>
<feature type="transmembrane region" description="Helical" evidence="9">
    <location>
        <begin position="7"/>
        <end position="29"/>
    </location>
</feature>
<comment type="subcellular location">
    <subcellularLocation>
        <location evidence="1">Cell membrane</location>
        <topology evidence="1">Multi-pass membrane protein</topology>
    </subcellularLocation>
</comment>
<feature type="binding site" evidence="7">
    <location>
        <position position="445"/>
    </location>
    <ligand>
        <name>substrate</name>
    </ligand>
</feature>
<feature type="transmembrane region" description="Helical" evidence="9">
    <location>
        <begin position="49"/>
        <end position="67"/>
    </location>
</feature>
<evidence type="ECO:0000256" key="2">
    <source>
        <dbReference type="ARBA" id="ARBA00022475"/>
    </source>
</evidence>
<evidence type="ECO:0000256" key="9">
    <source>
        <dbReference type="SAM" id="Phobius"/>
    </source>
</evidence>
<feature type="binding site" evidence="8">
    <location>
        <position position="501"/>
    </location>
    <ligand>
        <name>Mn(2+)</name>
        <dbReference type="ChEBI" id="CHEBI:29035"/>
    </ligand>
</feature>
<evidence type="ECO:0000259" key="10">
    <source>
        <dbReference type="Pfam" id="PF00884"/>
    </source>
</evidence>
<evidence type="ECO:0000256" key="6">
    <source>
        <dbReference type="PIRSR" id="PIRSR005091-1"/>
    </source>
</evidence>
<gene>
    <name evidence="11" type="ORF">CJ669_08740</name>
</gene>
<dbReference type="GO" id="GO:0046872">
    <property type="term" value="F:metal ion binding"/>
    <property type="evidence" value="ECO:0007669"/>
    <property type="project" value="UniProtKB-KW"/>
</dbReference>
<dbReference type="PIRSF" id="PIRSF005091">
    <property type="entry name" value="Mmb_sulf_HI1246"/>
    <property type="match status" value="1"/>
</dbReference>
<keyword evidence="2" id="KW-1003">Cell membrane</keyword>
<feature type="transmembrane region" description="Helical" evidence="9">
    <location>
        <begin position="141"/>
        <end position="163"/>
    </location>
</feature>
<feature type="binding site" evidence="8">
    <location>
        <position position="500"/>
    </location>
    <ligand>
        <name>Mn(2+)</name>
        <dbReference type="ChEBI" id="CHEBI:29035"/>
    </ligand>
</feature>
<organism evidence="11 12">
    <name type="scientific">Aliarcobacter cryaerophilus</name>
    <dbReference type="NCBI Taxonomy" id="28198"/>
    <lineage>
        <taxon>Bacteria</taxon>
        <taxon>Pseudomonadati</taxon>
        <taxon>Campylobacterota</taxon>
        <taxon>Epsilonproteobacteria</taxon>
        <taxon>Campylobacterales</taxon>
        <taxon>Arcobacteraceae</taxon>
        <taxon>Aliarcobacter</taxon>
    </lineage>
</organism>
<dbReference type="Proteomes" id="UP000239065">
    <property type="component" value="Unassembled WGS sequence"/>
</dbReference>
<dbReference type="Gene3D" id="3.30.1120.80">
    <property type="match status" value="1"/>
</dbReference>
<dbReference type="Gene3D" id="3.40.720.10">
    <property type="entry name" value="Alkaline Phosphatase, subunit A"/>
    <property type="match status" value="1"/>
</dbReference>
<feature type="active site" evidence="6">
    <location>
        <position position="327"/>
    </location>
</feature>
<evidence type="ECO:0000256" key="3">
    <source>
        <dbReference type="ARBA" id="ARBA00022692"/>
    </source>
</evidence>
<dbReference type="Pfam" id="PF00884">
    <property type="entry name" value="Sulfatase"/>
    <property type="match status" value="1"/>
</dbReference>
<feature type="transmembrane region" description="Helical" evidence="9">
    <location>
        <begin position="88"/>
        <end position="109"/>
    </location>
</feature>